<keyword evidence="4" id="KW-1185">Reference proteome</keyword>
<dbReference type="HOGENOM" id="CLU_183754_1_1_10"/>
<keyword evidence="2" id="KW-0732">Signal</keyword>
<reference evidence="3 4" key="1">
    <citation type="journal article" date="2015" name="Sci. Rep.">
        <title>Unraveling adaptation of Pontibacter korlensis to radiation and infertility in desert through complete genome and comparative transcriptomic analysis.</title>
        <authorList>
            <person name="Dai J."/>
            <person name="Dai W."/>
            <person name="Qiu C."/>
            <person name="Yang Z."/>
            <person name="Zhang Y."/>
            <person name="Zhou M."/>
            <person name="Zhang L."/>
            <person name="Fang C."/>
            <person name="Gao Q."/>
            <person name="Yang Q."/>
            <person name="Li X."/>
            <person name="Wang Z."/>
            <person name="Wang Z."/>
            <person name="Jia Z."/>
            <person name="Chen X."/>
        </authorList>
    </citation>
    <scope>NUCLEOTIDE SEQUENCE [LARGE SCALE GENOMIC DNA]</scope>
    <source>
        <strain evidence="3 4">X14-1T</strain>
    </source>
</reference>
<feature type="compositionally biased region" description="Acidic residues" evidence="1">
    <location>
        <begin position="30"/>
        <end position="68"/>
    </location>
</feature>
<feature type="chain" id="PRO_5002416599" evidence="2">
    <location>
        <begin position="20"/>
        <end position="68"/>
    </location>
</feature>
<sequence>MKKPIFMLLALGLFTFASCESNTENRTEEGMEEVEQGTEEVGNDIEEGAEEVEAGVEEGAEEVENEVQ</sequence>
<evidence type="ECO:0000256" key="1">
    <source>
        <dbReference type="SAM" id="MobiDB-lite"/>
    </source>
</evidence>
<feature type="signal peptide" evidence="2">
    <location>
        <begin position="1"/>
        <end position="19"/>
    </location>
</feature>
<accession>A0A0E3ZCA7</accession>
<protein>
    <submittedName>
        <fullName evidence="3">Uncharacterized protein</fullName>
    </submittedName>
</protein>
<organism evidence="3 4">
    <name type="scientific">Pontibacter korlensis</name>
    <dbReference type="NCBI Taxonomy" id="400092"/>
    <lineage>
        <taxon>Bacteria</taxon>
        <taxon>Pseudomonadati</taxon>
        <taxon>Bacteroidota</taxon>
        <taxon>Cytophagia</taxon>
        <taxon>Cytophagales</taxon>
        <taxon>Hymenobacteraceae</taxon>
        <taxon>Pontibacter</taxon>
    </lineage>
</organism>
<dbReference type="RefSeq" id="WP_046309368.1">
    <property type="nucleotide sequence ID" value="NZ_CBCSCY010000016.1"/>
</dbReference>
<evidence type="ECO:0000313" key="4">
    <source>
        <dbReference type="Proteomes" id="UP000033109"/>
    </source>
</evidence>
<dbReference type="PROSITE" id="PS51257">
    <property type="entry name" value="PROKAR_LIPOPROTEIN"/>
    <property type="match status" value="1"/>
</dbReference>
<evidence type="ECO:0000256" key="2">
    <source>
        <dbReference type="SAM" id="SignalP"/>
    </source>
</evidence>
<name>A0A0E3ZCA7_9BACT</name>
<evidence type="ECO:0000313" key="3">
    <source>
        <dbReference type="EMBL" id="AKD02500.1"/>
    </source>
</evidence>
<proteinExistence type="predicted"/>
<dbReference type="EMBL" id="CP009621">
    <property type="protein sequence ID" value="AKD02500.1"/>
    <property type="molecule type" value="Genomic_DNA"/>
</dbReference>
<dbReference type="AlphaFoldDB" id="A0A0E3ZCA7"/>
<feature type="region of interest" description="Disordered" evidence="1">
    <location>
        <begin position="20"/>
        <end position="68"/>
    </location>
</feature>
<gene>
    <name evidence="3" type="ORF">PKOR_04405</name>
</gene>
<dbReference type="Proteomes" id="UP000033109">
    <property type="component" value="Chromosome"/>
</dbReference>
<dbReference type="PATRIC" id="fig|400092.3.peg.988"/>
<dbReference type="KEGG" id="pko:PKOR_04405"/>